<protein>
    <submittedName>
        <fullName evidence="4">Uncharacterized protein</fullName>
    </submittedName>
</protein>
<evidence type="ECO:0000256" key="1">
    <source>
        <dbReference type="ARBA" id="ARBA00022441"/>
    </source>
</evidence>
<feature type="region of interest" description="Disordered" evidence="3">
    <location>
        <begin position="622"/>
        <end position="708"/>
    </location>
</feature>
<evidence type="ECO:0000256" key="3">
    <source>
        <dbReference type="SAM" id="MobiDB-lite"/>
    </source>
</evidence>
<dbReference type="PANTHER" id="PTHR46228:SF2">
    <property type="entry name" value="KELCH REPEAT PROTEIN (AFU_ORTHOLOGUE AFUA_4G14350)"/>
    <property type="match status" value="1"/>
</dbReference>
<dbReference type="InterPro" id="IPR015915">
    <property type="entry name" value="Kelch-typ_b-propeller"/>
</dbReference>
<keyword evidence="2" id="KW-0677">Repeat</keyword>
<keyword evidence="1" id="KW-0880">Kelch repeat</keyword>
<sequence length="1010" mass="113126">MDRNVDGKDQYRFNWRARHSTVIVKEVLYCWGGDQGLDESECDCSGDFPKKRQHISVIDEFDFSSGVWSSQPTRELKPTGDNSVTKKGYGGMIAMGSEGEPQQLLVIGGLAPISTTTQYRQFEYHKIPSRVDRFRTNEHNIYNLSSGQWIVPFVSGQCFPPTDNFTIERISHNKGIIYGGSVTDGGKSIPTNSIYLFELSRNTINWESLSKGAIPNDGLWTKERYAHASTIINGASTSPTLVVIGGVGNYDETLNECLLLDTNQYNWMKISLPDSVTGRYYHTVSSFAVNPNHMFLIIVGGYAKREQEDVGGEMKWMNIPVTYSKITMIVELVFNDEGQCSVESVNSGMSRMNNRSLQEELLKIKLEKKMLETQLLETKTLLTKRKRDQEDSPHSNHAKKLKIDELEESVEEKRIMTDEHNEKLRATSVAENEVYMTEIEDEKKQVQFIKETSSVEVQFNRYLIPSIDNLECLSDVQVAEKKLFLIQGDKPQLMNWEKYGLRIGVQEGSLLSSETVEAAMVALVGGQFQFPPNTVLVSAVYAVSLSKPLLKQLKLEIQHCVDLTGRPNLAQYLKFAIAPVDTPSLPYQFSIVEGGEFSFNSGYGSIQRNKFCLVCILGEDSTNGDTEEGEEEENRQVTQQEENDEEEESEDQEEEGEGEDSDITSDRTSSTPSEVSGACRESTTIEETNLPTNTVSVAGPTTTPNTNHIINKVQSTGVKKAVTYAGLVYYEEKRVEDLVTFTAAKKLDALIHYIERKHSQAEIGPDISFFFKFPYDYVELNFDAPQKKPFTGWTLSPHTDPCRLYQKAIDKFGDKEHSRPSCCLISVYGSPDAVPFLNYFIPLEGVAHPVSLNIHRARRNFTVPVPPSTNPTTSSSNTITEDTASSTGGACAPAVDVERVKRIIDDVLVSRDAALNSLTSSLSDLASQLFSVGLITEQVKRTCSMEAFINEFKASLSFMRRLPQVQEHCQKFLKSFIAVRGSYANAAIALGEDWIEAIRNELGFDFNINY</sequence>
<dbReference type="Gene3D" id="2.120.10.80">
    <property type="entry name" value="Kelch-type beta propeller"/>
    <property type="match status" value="1"/>
</dbReference>
<evidence type="ECO:0000313" key="4">
    <source>
        <dbReference type="EnsemblMetazoa" id="Aqu2.1.18059_001"/>
    </source>
</evidence>
<organism evidence="4">
    <name type="scientific">Amphimedon queenslandica</name>
    <name type="common">Sponge</name>
    <dbReference type="NCBI Taxonomy" id="400682"/>
    <lineage>
        <taxon>Eukaryota</taxon>
        <taxon>Metazoa</taxon>
        <taxon>Porifera</taxon>
        <taxon>Demospongiae</taxon>
        <taxon>Heteroscleromorpha</taxon>
        <taxon>Haplosclerida</taxon>
        <taxon>Niphatidae</taxon>
        <taxon>Amphimedon</taxon>
    </lineage>
</organism>
<dbReference type="AlphaFoldDB" id="A0A1X7TT68"/>
<evidence type="ECO:0000256" key="2">
    <source>
        <dbReference type="ARBA" id="ARBA00022737"/>
    </source>
</evidence>
<proteinExistence type="predicted"/>
<feature type="compositionally biased region" description="Polar residues" evidence="3">
    <location>
        <begin position="681"/>
        <end position="696"/>
    </location>
</feature>
<reference evidence="4" key="1">
    <citation type="submission" date="2017-05" db="UniProtKB">
        <authorList>
            <consortium name="EnsemblMetazoa"/>
        </authorList>
    </citation>
    <scope>IDENTIFICATION</scope>
</reference>
<feature type="region of interest" description="Disordered" evidence="3">
    <location>
        <begin position="863"/>
        <end position="887"/>
    </location>
</feature>
<dbReference type="PANTHER" id="PTHR46228">
    <property type="entry name" value="KELCH DOMAIN-CONTAINING PROTEIN"/>
    <property type="match status" value="1"/>
</dbReference>
<dbReference type="EnsemblMetazoa" id="Aqu2.1.18059_001">
    <property type="protein sequence ID" value="Aqu2.1.18059_001"/>
    <property type="gene ID" value="Aqu2.1.18059"/>
</dbReference>
<name>A0A1X7TT68_AMPQE</name>
<dbReference type="SUPFAM" id="SSF117281">
    <property type="entry name" value="Kelch motif"/>
    <property type="match status" value="1"/>
</dbReference>
<accession>A0A1X7TT68</accession>
<feature type="compositionally biased region" description="Acidic residues" evidence="3">
    <location>
        <begin position="641"/>
        <end position="663"/>
    </location>
</feature>
<dbReference type="InParanoid" id="A0A1X7TT68"/>